<sequence>AVPLERRGNLEGDVTIHSCVLPSTGDGRMFGLLFVFIILPSSPHHHLHLGNLLRHDRNR</sequence>
<protein>
    <submittedName>
        <fullName evidence="1">Uncharacterized protein</fullName>
    </submittedName>
</protein>
<dbReference type="Proteomes" id="UP001328107">
    <property type="component" value="Unassembled WGS sequence"/>
</dbReference>
<reference evidence="2" key="1">
    <citation type="submission" date="2022-10" db="EMBL/GenBank/DDBJ databases">
        <title>Genome assembly of Pristionchus species.</title>
        <authorList>
            <person name="Yoshida K."/>
            <person name="Sommer R.J."/>
        </authorList>
    </citation>
    <scope>NUCLEOTIDE SEQUENCE [LARGE SCALE GENOMIC DNA]</scope>
    <source>
        <strain evidence="2">RS5460</strain>
    </source>
</reference>
<gene>
    <name evidence="1" type="ORF">PMAYCL1PPCAC_04382</name>
</gene>
<accession>A0AAN5C8V1</accession>
<organism evidence="1 2">
    <name type="scientific">Pristionchus mayeri</name>
    <dbReference type="NCBI Taxonomy" id="1317129"/>
    <lineage>
        <taxon>Eukaryota</taxon>
        <taxon>Metazoa</taxon>
        <taxon>Ecdysozoa</taxon>
        <taxon>Nematoda</taxon>
        <taxon>Chromadorea</taxon>
        <taxon>Rhabditida</taxon>
        <taxon>Rhabditina</taxon>
        <taxon>Diplogasteromorpha</taxon>
        <taxon>Diplogasteroidea</taxon>
        <taxon>Neodiplogasteridae</taxon>
        <taxon>Pristionchus</taxon>
    </lineage>
</organism>
<dbReference type="AlphaFoldDB" id="A0AAN5C8V1"/>
<evidence type="ECO:0000313" key="1">
    <source>
        <dbReference type="EMBL" id="GMR34187.1"/>
    </source>
</evidence>
<evidence type="ECO:0000313" key="2">
    <source>
        <dbReference type="Proteomes" id="UP001328107"/>
    </source>
</evidence>
<keyword evidence="2" id="KW-1185">Reference proteome</keyword>
<comment type="caution">
    <text evidence="1">The sequence shown here is derived from an EMBL/GenBank/DDBJ whole genome shotgun (WGS) entry which is preliminary data.</text>
</comment>
<feature type="non-terminal residue" evidence="1">
    <location>
        <position position="1"/>
    </location>
</feature>
<dbReference type="EMBL" id="BTRK01000001">
    <property type="protein sequence ID" value="GMR34187.1"/>
    <property type="molecule type" value="Genomic_DNA"/>
</dbReference>
<name>A0AAN5C8V1_9BILA</name>
<proteinExistence type="predicted"/>